<dbReference type="OrthoDB" id="5336600at2759"/>
<dbReference type="PANTHER" id="PTHR43431">
    <property type="entry name" value="OXIDOREDUCTASE, SHORT CHAIN DEHYDROGENASE/REDUCTASE FAMILY (AFU_ORTHOLOGUE AFUA_5G14000)"/>
    <property type="match status" value="1"/>
</dbReference>
<gene>
    <name evidence="2" type="ORF">K489DRAFT_73110</name>
</gene>
<dbReference type="InterPro" id="IPR036291">
    <property type="entry name" value="NAD(P)-bd_dom_sf"/>
</dbReference>
<dbReference type="Gene3D" id="3.40.50.720">
    <property type="entry name" value="NAD(P)-binding Rossmann-like Domain"/>
    <property type="match status" value="1"/>
</dbReference>
<keyword evidence="1" id="KW-1185">Reference proteome</keyword>
<dbReference type="InterPro" id="IPR002347">
    <property type="entry name" value="SDR_fam"/>
</dbReference>
<name>A0A6J3LUW3_9PEZI</name>
<dbReference type="Pfam" id="PF00106">
    <property type="entry name" value="adh_short"/>
    <property type="match status" value="1"/>
</dbReference>
<sequence length="235" mass="26047">MPGKTLVVLGSGPGIGVSIASAFAVRGFTHVALISRDAQRLSQDEDSVLSAIQERGYTCQVKTWSCDLTDFQALRKVLGEVEAFGSLECVLFNAARVGGKPPLEEGTEEMERDFRLTNLALYETFKWALPKLQQSNNNNNHENSSPSFFVTSTTQLYKEPVPELVSLSMVKSAQRALVLSLHAKYGEEIHVALLSVGGVVAPEKRNTSPEAIAQRAWELYKQPRGQWEREEEIHE</sequence>
<reference evidence="2" key="2">
    <citation type="submission" date="2020-04" db="EMBL/GenBank/DDBJ databases">
        <authorList>
            <consortium name="NCBI Genome Project"/>
        </authorList>
    </citation>
    <scope>NUCLEOTIDE SEQUENCE</scope>
    <source>
        <strain evidence="2">CBS 342.82</strain>
    </source>
</reference>
<reference evidence="2" key="1">
    <citation type="submission" date="2020-01" db="EMBL/GenBank/DDBJ databases">
        <authorList>
            <consortium name="DOE Joint Genome Institute"/>
            <person name="Haridas S."/>
            <person name="Albert R."/>
            <person name="Binder M."/>
            <person name="Bloem J."/>
            <person name="Labutti K."/>
            <person name="Salamov A."/>
            <person name="Andreopoulos B."/>
            <person name="Baker S.E."/>
            <person name="Barry K."/>
            <person name="Bills G."/>
            <person name="Bluhm B.H."/>
            <person name="Cannon C."/>
            <person name="Castanera R."/>
            <person name="Culley D.E."/>
            <person name="Daum C."/>
            <person name="Ezra D."/>
            <person name="Gonzalez J.B."/>
            <person name="Henrissat B."/>
            <person name="Kuo A."/>
            <person name="Liang C."/>
            <person name="Lipzen A."/>
            <person name="Lutzoni F."/>
            <person name="Magnuson J."/>
            <person name="Mondo S."/>
            <person name="Nolan M."/>
            <person name="Ohm R."/>
            <person name="Pangilinan J."/>
            <person name="Park H.-J."/>
            <person name="Ramirez L."/>
            <person name="Alfaro M."/>
            <person name="Sun H."/>
            <person name="Tritt A."/>
            <person name="Yoshinaga Y."/>
            <person name="Zwiers L.-H."/>
            <person name="Turgeon B.G."/>
            <person name="Goodwin S.B."/>
            <person name="Spatafora J.W."/>
            <person name="Crous P.W."/>
            <person name="Grigoriev I.V."/>
        </authorList>
    </citation>
    <scope>NUCLEOTIDE SEQUENCE</scope>
    <source>
        <strain evidence="2">CBS 342.82</strain>
    </source>
</reference>
<organism evidence="2">
    <name type="scientific">Dissoconium aciculare CBS 342.82</name>
    <dbReference type="NCBI Taxonomy" id="1314786"/>
    <lineage>
        <taxon>Eukaryota</taxon>
        <taxon>Fungi</taxon>
        <taxon>Dikarya</taxon>
        <taxon>Ascomycota</taxon>
        <taxon>Pezizomycotina</taxon>
        <taxon>Dothideomycetes</taxon>
        <taxon>Dothideomycetidae</taxon>
        <taxon>Mycosphaerellales</taxon>
        <taxon>Dissoconiaceae</taxon>
        <taxon>Dissoconium</taxon>
    </lineage>
</organism>
<dbReference type="SUPFAM" id="SSF51735">
    <property type="entry name" value="NAD(P)-binding Rossmann-fold domains"/>
    <property type="match status" value="1"/>
</dbReference>
<dbReference type="RefSeq" id="XP_033456100.1">
    <property type="nucleotide sequence ID" value="XM_033608877.1"/>
</dbReference>
<protein>
    <submittedName>
        <fullName evidence="2">NAD(P)-binding protein</fullName>
    </submittedName>
</protein>
<proteinExistence type="predicted"/>
<dbReference type="PANTHER" id="PTHR43431:SF7">
    <property type="entry name" value="OXIDOREDUCTASE, SHORT CHAIN DEHYDROGENASE_REDUCTASE FAMILY (AFU_ORTHOLOGUE AFUA_5G14000)"/>
    <property type="match status" value="1"/>
</dbReference>
<dbReference type="Proteomes" id="UP000504637">
    <property type="component" value="Unplaced"/>
</dbReference>
<dbReference type="GeneID" id="54366678"/>
<accession>A0A6J3LUW3</accession>
<evidence type="ECO:0000313" key="1">
    <source>
        <dbReference type="Proteomes" id="UP000504637"/>
    </source>
</evidence>
<dbReference type="AlphaFoldDB" id="A0A6J3LUW3"/>
<evidence type="ECO:0000313" key="2">
    <source>
        <dbReference type="RefSeq" id="XP_033456100.1"/>
    </source>
</evidence>
<reference evidence="2" key="3">
    <citation type="submission" date="2025-08" db="UniProtKB">
        <authorList>
            <consortium name="RefSeq"/>
        </authorList>
    </citation>
    <scope>IDENTIFICATION</scope>
    <source>
        <strain evidence="2">CBS 342.82</strain>
    </source>
</reference>